<dbReference type="Proteomes" id="UP000219329">
    <property type="component" value="Unassembled WGS sequence"/>
</dbReference>
<evidence type="ECO:0000259" key="7">
    <source>
        <dbReference type="Pfam" id="PF03404"/>
    </source>
</evidence>
<evidence type="ECO:0000256" key="3">
    <source>
        <dbReference type="ARBA" id="ARBA00022723"/>
    </source>
</evidence>
<dbReference type="InterPro" id="IPR030835">
    <property type="entry name" value="Sulfite_DH_SoxC"/>
</dbReference>
<organism evidence="8 9">
    <name type="scientific">OM182 bacterium MED-G28</name>
    <dbReference type="NCBI Taxonomy" id="1986256"/>
    <lineage>
        <taxon>Bacteria</taxon>
        <taxon>Pseudomonadati</taxon>
        <taxon>Pseudomonadota</taxon>
        <taxon>Gammaproteobacteria</taxon>
        <taxon>OMG group</taxon>
        <taxon>OM182 clade</taxon>
    </lineage>
</organism>
<dbReference type="Pfam" id="PF00174">
    <property type="entry name" value="Oxidored_molyb"/>
    <property type="match status" value="1"/>
</dbReference>
<gene>
    <name evidence="8" type="primary">soxC</name>
    <name evidence="8" type="ORF">CNF02_07525</name>
</gene>
<evidence type="ECO:0000256" key="4">
    <source>
        <dbReference type="ARBA" id="ARBA00023002"/>
    </source>
</evidence>
<evidence type="ECO:0000256" key="5">
    <source>
        <dbReference type="SAM" id="MobiDB-lite"/>
    </source>
</evidence>
<evidence type="ECO:0000313" key="9">
    <source>
        <dbReference type="Proteomes" id="UP000219329"/>
    </source>
</evidence>
<proteinExistence type="predicted"/>
<dbReference type="GO" id="GO:0043546">
    <property type="term" value="F:molybdopterin cofactor binding"/>
    <property type="evidence" value="ECO:0007669"/>
    <property type="project" value="TreeGrafter"/>
</dbReference>
<dbReference type="InterPro" id="IPR036374">
    <property type="entry name" value="OxRdtase_Mopterin-bd_sf"/>
</dbReference>
<dbReference type="Gene3D" id="3.90.420.10">
    <property type="entry name" value="Oxidoreductase, molybdopterin-binding domain"/>
    <property type="match status" value="1"/>
</dbReference>
<accession>A0A2A5WBM4</accession>
<sequence length="422" mass="45422">MSDKVFEKVAANGLISRRHLLGLGVSGTGLALSGAALGADSGINFQIPSWSRQPGPGASAYGARSSYAENLERLSGAPNPTYPGGGASRSPLQHLQGTITPNSLHFERHHAGIPNIDPSQHNLVINGLVRQPLVFRYEDLLKYQMVSHIHFLECSGNSGALMRGEVGGSAQSLHGLVSCAEWTGIPLSTLLDEAGVLPEAKWVAAVGADAASMGRSVPISKALDDVMVALYQNGEAVRPEQGYPMRLFCPGWEGNISVKWLTQLKLTAEPTQFRDETSKYTDTMPDRSSYQFTFPMGTKSLITSPSGEMTLNQRGIYQVTGIAWSGGGSIRRVEVSADGGQTWAEAAIQGHQLDRALTRFTIPWEWNGGRAILQSRATDSQGNVQPTREALIAQKGTLSFYHTPCIQSWGVNTQGEVTNVYV</sequence>
<comment type="cofactor">
    <cofactor evidence="1">
        <name>Mo-molybdopterin</name>
        <dbReference type="ChEBI" id="CHEBI:71302"/>
    </cofactor>
</comment>
<dbReference type="InterPro" id="IPR008335">
    <property type="entry name" value="Mopterin_OxRdtase_euk"/>
</dbReference>
<dbReference type="SUPFAM" id="SSF81296">
    <property type="entry name" value="E set domains"/>
    <property type="match status" value="1"/>
</dbReference>
<dbReference type="GO" id="GO:0030151">
    <property type="term" value="F:molybdenum ion binding"/>
    <property type="evidence" value="ECO:0007669"/>
    <property type="project" value="InterPro"/>
</dbReference>
<dbReference type="Pfam" id="PF03404">
    <property type="entry name" value="Mo-co_dimer"/>
    <property type="match status" value="1"/>
</dbReference>
<keyword evidence="2" id="KW-0500">Molybdenum</keyword>
<feature type="region of interest" description="Disordered" evidence="5">
    <location>
        <begin position="73"/>
        <end position="94"/>
    </location>
</feature>
<feature type="domain" description="Oxidoreductase molybdopterin-binding" evidence="6">
    <location>
        <begin position="110"/>
        <end position="271"/>
    </location>
</feature>
<protein>
    <submittedName>
        <fullName evidence="8">Sulfite dehydrogenase</fullName>
    </submittedName>
</protein>
<dbReference type="GO" id="GO:0006790">
    <property type="term" value="P:sulfur compound metabolic process"/>
    <property type="evidence" value="ECO:0007669"/>
    <property type="project" value="TreeGrafter"/>
</dbReference>
<dbReference type="GO" id="GO:0008482">
    <property type="term" value="F:sulfite oxidase activity"/>
    <property type="evidence" value="ECO:0007669"/>
    <property type="project" value="TreeGrafter"/>
</dbReference>
<name>A0A2A5WBM4_9GAMM</name>
<feature type="domain" description="Moybdenum cofactor oxidoreductase dimerisation" evidence="7">
    <location>
        <begin position="295"/>
        <end position="402"/>
    </location>
</feature>
<dbReference type="SUPFAM" id="SSF56524">
    <property type="entry name" value="Oxidoreductase molybdopterin-binding domain"/>
    <property type="match status" value="1"/>
</dbReference>
<dbReference type="InterPro" id="IPR000572">
    <property type="entry name" value="OxRdtase_Mopterin-bd_dom"/>
</dbReference>
<evidence type="ECO:0000259" key="6">
    <source>
        <dbReference type="Pfam" id="PF00174"/>
    </source>
</evidence>
<evidence type="ECO:0000313" key="8">
    <source>
        <dbReference type="EMBL" id="PDH33869.1"/>
    </source>
</evidence>
<dbReference type="PANTHER" id="PTHR19372:SF7">
    <property type="entry name" value="SULFITE OXIDASE, MITOCHONDRIAL"/>
    <property type="match status" value="1"/>
</dbReference>
<reference evidence="8 9" key="1">
    <citation type="submission" date="2017-08" db="EMBL/GenBank/DDBJ databases">
        <title>Fine stratification of microbial communities through a metagenomic profile of the photic zone.</title>
        <authorList>
            <person name="Haro-Moreno J.M."/>
            <person name="Lopez-Perez M."/>
            <person name="De La Torre J."/>
            <person name="Picazo A."/>
            <person name="Camacho A."/>
            <person name="Rodriguez-Valera F."/>
        </authorList>
    </citation>
    <scope>NUCLEOTIDE SEQUENCE [LARGE SCALE GENOMIC DNA]</scope>
    <source>
        <strain evidence="8">MED-G28</strain>
    </source>
</reference>
<dbReference type="PRINTS" id="PR00407">
    <property type="entry name" value="EUMOPTERIN"/>
</dbReference>
<dbReference type="GO" id="GO:0020037">
    <property type="term" value="F:heme binding"/>
    <property type="evidence" value="ECO:0007669"/>
    <property type="project" value="TreeGrafter"/>
</dbReference>
<dbReference type="NCBIfam" id="TIGR04555">
    <property type="entry name" value="sulfite_DH_soxC"/>
    <property type="match status" value="1"/>
</dbReference>
<dbReference type="AlphaFoldDB" id="A0A2A5WBM4"/>
<dbReference type="Gene3D" id="2.60.40.650">
    <property type="match status" value="1"/>
</dbReference>
<dbReference type="PANTHER" id="PTHR19372">
    <property type="entry name" value="SULFITE REDUCTASE"/>
    <property type="match status" value="1"/>
</dbReference>
<dbReference type="InterPro" id="IPR014756">
    <property type="entry name" value="Ig_E-set"/>
</dbReference>
<dbReference type="InterPro" id="IPR005066">
    <property type="entry name" value="MoCF_OxRdtse_dimer"/>
</dbReference>
<keyword evidence="3" id="KW-0479">Metal-binding</keyword>
<evidence type="ECO:0000256" key="2">
    <source>
        <dbReference type="ARBA" id="ARBA00022505"/>
    </source>
</evidence>
<dbReference type="EMBL" id="NTJZ01000006">
    <property type="protein sequence ID" value="PDH33869.1"/>
    <property type="molecule type" value="Genomic_DNA"/>
</dbReference>
<keyword evidence="4" id="KW-0560">Oxidoreductase</keyword>
<evidence type="ECO:0000256" key="1">
    <source>
        <dbReference type="ARBA" id="ARBA00001924"/>
    </source>
</evidence>
<comment type="caution">
    <text evidence="8">The sequence shown here is derived from an EMBL/GenBank/DDBJ whole genome shotgun (WGS) entry which is preliminary data.</text>
</comment>